<dbReference type="VEuPathDB" id="FungiDB:PC110_g6552"/>
<dbReference type="Proteomes" id="UP000760860">
    <property type="component" value="Unassembled WGS sequence"/>
</dbReference>
<evidence type="ECO:0000313" key="5">
    <source>
        <dbReference type="EMBL" id="KAG2962063.1"/>
    </source>
</evidence>
<gene>
    <name evidence="7" type="ORF">PC110_g6552</name>
    <name evidence="2" type="ORF">PC113_g18287</name>
    <name evidence="3" type="ORF">PC115_g21092</name>
    <name evidence="4" type="ORF">PC117_g19570</name>
    <name evidence="5" type="ORF">PC118_g21620</name>
    <name evidence="6" type="ORF">PC129_g21127</name>
</gene>
<evidence type="ECO:0000313" key="3">
    <source>
        <dbReference type="EMBL" id="KAG2885145.1"/>
    </source>
</evidence>
<dbReference type="Proteomes" id="UP000697107">
    <property type="component" value="Unassembled WGS sequence"/>
</dbReference>
<dbReference type="Proteomes" id="UP000735874">
    <property type="component" value="Unassembled WGS sequence"/>
</dbReference>
<protein>
    <submittedName>
        <fullName evidence="7">Uncharacterized protein</fullName>
    </submittedName>
</protein>
<evidence type="ECO:0000313" key="8">
    <source>
        <dbReference type="Proteomes" id="UP000251314"/>
    </source>
</evidence>
<evidence type="ECO:0000256" key="1">
    <source>
        <dbReference type="SAM" id="MobiDB-lite"/>
    </source>
</evidence>
<evidence type="ECO:0000313" key="7">
    <source>
        <dbReference type="EMBL" id="RAW37190.1"/>
    </source>
</evidence>
<evidence type="ECO:0000313" key="2">
    <source>
        <dbReference type="EMBL" id="KAG2844979.1"/>
    </source>
</evidence>
<proteinExistence type="predicted"/>
<accession>A0A329SKJ2</accession>
<dbReference type="Proteomes" id="UP000774804">
    <property type="component" value="Unassembled WGS sequence"/>
</dbReference>
<evidence type="ECO:0000313" key="4">
    <source>
        <dbReference type="EMBL" id="KAG2909816.1"/>
    </source>
</evidence>
<dbReference type="OrthoDB" id="112006at2759"/>
<keyword evidence="8" id="KW-1185">Reference proteome</keyword>
<name>A0A329SKJ2_9STRA</name>
<feature type="region of interest" description="Disordered" evidence="1">
    <location>
        <begin position="140"/>
        <end position="166"/>
    </location>
</feature>
<dbReference type="EMBL" id="MJFZ01000118">
    <property type="protein sequence ID" value="RAW37190.1"/>
    <property type="molecule type" value="Genomic_DNA"/>
</dbReference>
<reference evidence="7 8" key="1">
    <citation type="submission" date="2018-01" db="EMBL/GenBank/DDBJ databases">
        <title>Draft genome of the strawberry crown rot pathogen Phytophthora cactorum.</title>
        <authorList>
            <person name="Armitage A.D."/>
            <person name="Lysoe E."/>
            <person name="Nellist C.F."/>
            <person name="Harrison R.J."/>
            <person name="Brurberg M.B."/>
        </authorList>
    </citation>
    <scope>NUCLEOTIDE SEQUENCE [LARGE SCALE GENOMIC DNA]</scope>
    <source>
        <strain evidence="7 8">10300</strain>
    </source>
</reference>
<sequence length="166" mass="19368">MDRRARGIGNDKLRERSIKMNAKWQRNYPNKTIPYAKHTKILYSEFICKLSHLELNNRLNCFKRLGDSWNEYLEYLKFIENLMDGDNTLLLLQAFGKNACPELAEQVYAKVNLTNPDCLAEADRASALLYQLRVDGRKFGDGKRRPGVHDRNEHNPGTERQVTRIQ</sequence>
<organism evidence="7 8">
    <name type="scientific">Phytophthora cactorum</name>
    <dbReference type="NCBI Taxonomy" id="29920"/>
    <lineage>
        <taxon>Eukaryota</taxon>
        <taxon>Sar</taxon>
        <taxon>Stramenopiles</taxon>
        <taxon>Oomycota</taxon>
        <taxon>Peronosporomycetes</taxon>
        <taxon>Peronosporales</taxon>
        <taxon>Peronosporaceae</taxon>
        <taxon>Phytophthora</taxon>
    </lineage>
</organism>
<dbReference type="Proteomes" id="UP000251314">
    <property type="component" value="Unassembled WGS sequence"/>
</dbReference>
<dbReference type="EMBL" id="RCMI01001435">
    <property type="protein sequence ID" value="KAG2885145.1"/>
    <property type="molecule type" value="Genomic_DNA"/>
</dbReference>
<dbReference type="EMBL" id="RCMV01001626">
    <property type="protein sequence ID" value="KAG3207836.1"/>
    <property type="molecule type" value="Genomic_DNA"/>
</dbReference>
<reference evidence="2" key="2">
    <citation type="submission" date="2018-10" db="EMBL/GenBank/DDBJ databases">
        <title>Effector identification in a new, highly contiguous assembly of the strawberry crown rot pathogen Phytophthora cactorum.</title>
        <authorList>
            <person name="Armitage A.D."/>
            <person name="Nellist C.F."/>
            <person name="Bates H."/>
            <person name="Vickerstaff R.J."/>
            <person name="Harrison R.J."/>
        </authorList>
    </citation>
    <scope>NUCLEOTIDE SEQUENCE</scope>
    <source>
        <strain evidence="2">15-7</strain>
        <strain evidence="3">4032</strain>
        <strain evidence="4">4040</strain>
        <strain evidence="5">P415</strain>
        <strain evidence="6">P421</strain>
    </source>
</reference>
<dbReference type="EMBL" id="RCMK01000859">
    <property type="protein sequence ID" value="KAG2909816.1"/>
    <property type="molecule type" value="Genomic_DNA"/>
</dbReference>
<evidence type="ECO:0000313" key="6">
    <source>
        <dbReference type="EMBL" id="KAG3207836.1"/>
    </source>
</evidence>
<dbReference type="Proteomes" id="UP000736787">
    <property type="component" value="Unassembled WGS sequence"/>
</dbReference>
<dbReference type="EMBL" id="RCMG01000848">
    <property type="protein sequence ID" value="KAG2844979.1"/>
    <property type="molecule type" value="Genomic_DNA"/>
</dbReference>
<dbReference type="AlphaFoldDB" id="A0A329SKJ2"/>
<comment type="caution">
    <text evidence="7">The sequence shown here is derived from an EMBL/GenBank/DDBJ whole genome shotgun (WGS) entry which is preliminary data.</text>
</comment>
<feature type="compositionally biased region" description="Basic and acidic residues" evidence="1">
    <location>
        <begin position="140"/>
        <end position="157"/>
    </location>
</feature>
<dbReference type="EMBL" id="RCML01001512">
    <property type="protein sequence ID" value="KAG2962063.1"/>
    <property type="molecule type" value="Genomic_DNA"/>
</dbReference>